<dbReference type="InterPro" id="IPR011109">
    <property type="entry name" value="DNA_bind_recombinase_dom"/>
</dbReference>
<dbReference type="PROSITE" id="PS51737">
    <property type="entry name" value="RECOMBINASE_DNA_BIND"/>
    <property type="match status" value="1"/>
</dbReference>
<sequence>MNYLASGRTARLWKARWHSMTDTPAAYLRTSLEDFNRAHGLADQSQSISNQRKVILEYVQHNPEFSEVQIREFIDDGLTGTNTDRPQFQAMIEAARRGEVKCIIVKDLSRFGRNYLDVGDYLEHIFPFLGVRVIAVNDGYDSKQYEGKTGGMDIAFRNFMYENYSRDLSIKVRSAMHSRMKKGRFVNHVPYGYQKAPGDKHLMVPDPNTAPIVREIFQSIIRGKSTSQIAKELNTRGVLTPLAYKQHRLKPACQNRELMWSHITVLNILKNDKYTGVMTNHTRESRYMRDKNQRRVPREEWIITENTHEALVTKEEFDAAHAMIREVKRPERKSPPACDTVFYCGHCGRKLRKSHGLDTYFACDTQLYQENATCSNIRWSKTDLEAVMLPVYKAQLYLLGERAKELALQGDGHPNENWPEMVGKIDREIAACQAQKVQYYEAYRNGDLDRGAFVEQKAALAIRIEHLQGERTEIELKRQAQRTQIEARESAKRELSQYLYATHLDGALLTESMYQAIDRVKVFSNERIEIRWKFEDLFAGQGYRERKAV</sequence>
<dbReference type="Proteomes" id="UP000429811">
    <property type="component" value="Unassembled WGS sequence"/>
</dbReference>
<organism evidence="3 4">
    <name type="scientific">Flavonifractor plautii</name>
    <name type="common">Fusobacterium plautii</name>
    <dbReference type="NCBI Taxonomy" id="292800"/>
    <lineage>
        <taxon>Bacteria</taxon>
        <taxon>Bacillati</taxon>
        <taxon>Bacillota</taxon>
        <taxon>Clostridia</taxon>
        <taxon>Eubacteriales</taxon>
        <taxon>Oscillospiraceae</taxon>
        <taxon>Flavonifractor</taxon>
    </lineage>
</organism>
<dbReference type="SUPFAM" id="SSF53041">
    <property type="entry name" value="Resolvase-like"/>
    <property type="match status" value="1"/>
</dbReference>
<dbReference type="Gene3D" id="3.40.50.1390">
    <property type="entry name" value="Resolvase, N-terminal catalytic domain"/>
    <property type="match status" value="1"/>
</dbReference>
<dbReference type="EMBL" id="WKPO01000010">
    <property type="protein sequence ID" value="MSB48853.1"/>
    <property type="molecule type" value="Genomic_DNA"/>
</dbReference>
<dbReference type="PROSITE" id="PS51736">
    <property type="entry name" value="RECOMBINASES_3"/>
    <property type="match status" value="1"/>
</dbReference>
<dbReference type="AlphaFoldDB" id="A0A6I2RIH2"/>
<protein>
    <submittedName>
        <fullName evidence="3">Site-specific recombinase</fullName>
    </submittedName>
</protein>
<evidence type="ECO:0000259" key="2">
    <source>
        <dbReference type="PROSITE" id="PS51737"/>
    </source>
</evidence>
<dbReference type="InterPro" id="IPR050639">
    <property type="entry name" value="SSR_resolvase"/>
</dbReference>
<dbReference type="PANTHER" id="PTHR30461">
    <property type="entry name" value="DNA-INVERTASE FROM LAMBDOID PROPHAGE"/>
    <property type="match status" value="1"/>
</dbReference>
<evidence type="ECO:0000259" key="1">
    <source>
        <dbReference type="PROSITE" id="PS51736"/>
    </source>
</evidence>
<reference evidence="3 4" key="1">
    <citation type="journal article" date="2019" name="Nat. Med.">
        <title>A library of human gut bacterial isolates paired with longitudinal multiomics data enables mechanistic microbiome research.</title>
        <authorList>
            <person name="Poyet M."/>
            <person name="Groussin M."/>
            <person name="Gibbons S.M."/>
            <person name="Avila-Pacheco J."/>
            <person name="Jiang X."/>
            <person name="Kearney S.M."/>
            <person name="Perrotta A.R."/>
            <person name="Berdy B."/>
            <person name="Zhao S."/>
            <person name="Lieberman T.D."/>
            <person name="Swanson P.K."/>
            <person name="Smith M."/>
            <person name="Roesemann S."/>
            <person name="Alexander J.E."/>
            <person name="Rich S.A."/>
            <person name="Livny J."/>
            <person name="Vlamakis H."/>
            <person name="Clish C."/>
            <person name="Bullock K."/>
            <person name="Deik A."/>
            <person name="Scott J."/>
            <person name="Pierce K.A."/>
            <person name="Xavier R.J."/>
            <person name="Alm E.J."/>
        </authorList>
    </citation>
    <scope>NUCLEOTIDE SEQUENCE [LARGE SCALE GENOMIC DNA]</scope>
    <source>
        <strain evidence="3 4">BIOML-A5</strain>
    </source>
</reference>
<dbReference type="InterPro" id="IPR006119">
    <property type="entry name" value="Resolv_N"/>
</dbReference>
<evidence type="ECO:0000313" key="3">
    <source>
        <dbReference type="EMBL" id="MSB48853.1"/>
    </source>
</evidence>
<name>A0A6I2RIH2_FLAPL</name>
<evidence type="ECO:0000313" key="4">
    <source>
        <dbReference type="Proteomes" id="UP000429811"/>
    </source>
</evidence>
<dbReference type="GO" id="GO:0003677">
    <property type="term" value="F:DNA binding"/>
    <property type="evidence" value="ECO:0007669"/>
    <property type="project" value="InterPro"/>
</dbReference>
<feature type="domain" description="Recombinase" evidence="2">
    <location>
        <begin position="190"/>
        <end position="330"/>
    </location>
</feature>
<dbReference type="PANTHER" id="PTHR30461:SF23">
    <property type="entry name" value="DNA RECOMBINASE-RELATED"/>
    <property type="match status" value="1"/>
</dbReference>
<proteinExistence type="predicted"/>
<dbReference type="Pfam" id="PF07508">
    <property type="entry name" value="Recombinase"/>
    <property type="match status" value="1"/>
</dbReference>
<feature type="domain" description="Resolvase/invertase-type recombinase catalytic" evidence="1">
    <location>
        <begin position="23"/>
        <end position="183"/>
    </location>
</feature>
<dbReference type="GO" id="GO:0000150">
    <property type="term" value="F:DNA strand exchange activity"/>
    <property type="evidence" value="ECO:0007669"/>
    <property type="project" value="InterPro"/>
</dbReference>
<dbReference type="InterPro" id="IPR036162">
    <property type="entry name" value="Resolvase-like_N_sf"/>
</dbReference>
<dbReference type="Pfam" id="PF00239">
    <property type="entry name" value="Resolvase"/>
    <property type="match status" value="1"/>
</dbReference>
<dbReference type="Gene3D" id="3.90.1750.20">
    <property type="entry name" value="Putative Large Serine Recombinase, Chain B, Domain 2"/>
    <property type="match status" value="1"/>
</dbReference>
<accession>A0A6I2RIH2</accession>
<dbReference type="SMART" id="SM00857">
    <property type="entry name" value="Resolvase"/>
    <property type="match status" value="1"/>
</dbReference>
<dbReference type="InterPro" id="IPR038109">
    <property type="entry name" value="DNA_bind_recomb_sf"/>
</dbReference>
<comment type="caution">
    <text evidence="3">The sequence shown here is derived from an EMBL/GenBank/DDBJ whole genome shotgun (WGS) entry which is preliminary data.</text>
</comment>
<gene>
    <name evidence="3" type="ORF">GKE90_09095</name>
</gene>